<evidence type="ECO:0000256" key="1">
    <source>
        <dbReference type="SAM" id="MobiDB-lite"/>
    </source>
</evidence>
<sequence length="219" mass="24056">VALALPLLGLKAKAKETVAAETTDISTITQPSVRIASGIVSNEGILGPPPGGTGRFDSNVGSGSKSQENTQAGVGFNSAYGGRAETWFQSAYQSVDRIDWLEFSDAIRSRFSTEAQENIVGDFNKLKQVTTVIDYQDKFEELKALLLLENKHLTEKYFVDSFISGLKDEIKHQELPPVHLEISFPSHLILLSEVLAQIIMVNRVLLSQNRLALRILSRG</sequence>
<evidence type="ECO:0000313" key="4">
    <source>
        <dbReference type="Proteomes" id="UP000554482"/>
    </source>
</evidence>
<keyword evidence="4" id="KW-1185">Reference proteome</keyword>
<evidence type="ECO:0000259" key="2">
    <source>
        <dbReference type="Pfam" id="PF03732"/>
    </source>
</evidence>
<feature type="non-terminal residue" evidence="3">
    <location>
        <position position="1"/>
    </location>
</feature>
<feature type="domain" description="Retrotransposon gag" evidence="2">
    <location>
        <begin position="79"/>
        <end position="167"/>
    </location>
</feature>
<dbReference type="EMBL" id="JABWDY010032421">
    <property type="protein sequence ID" value="KAF5184198.1"/>
    <property type="molecule type" value="Genomic_DNA"/>
</dbReference>
<accession>A0A7J6VHY5</accession>
<comment type="caution">
    <text evidence="3">The sequence shown here is derived from an EMBL/GenBank/DDBJ whole genome shotgun (WGS) entry which is preliminary data.</text>
</comment>
<organism evidence="3 4">
    <name type="scientific">Thalictrum thalictroides</name>
    <name type="common">Rue-anemone</name>
    <name type="synonym">Anemone thalictroides</name>
    <dbReference type="NCBI Taxonomy" id="46969"/>
    <lineage>
        <taxon>Eukaryota</taxon>
        <taxon>Viridiplantae</taxon>
        <taxon>Streptophyta</taxon>
        <taxon>Embryophyta</taxon>
        <taxon>Tracheophyta</taxon>
        <taxon>Spermatophyta</taxon>
        <taxon>Magnoliopsida</taxon>
        <taxon>Ranunculales</taxon>
        <taxon>Ranunculaceae</taxon>
        <taxon>Thalictroideae</taxon>
        <taxon>Thalictrum</taxon>
    </lineage>
</organism>
<dbReference type="Pfam" id="PF03732">
    <property type="entry name" value="Retrotrans_gag"/>
    <property type="match status" value="1"/>
</dbReference>
<evidence type="ECO:0000313" key="3">
    <source>
        <dbReference type="EMBL" id="KAF5184198.1"/>
    </source>
</evidence>
<gene>
    <name evidence="3" type="ORF">FRX31_026215</name>
</gene>
<name>A0A7J6VHY5_THATH</name>
<dbReference type="InterPro" id="IPR005162">
    <property type="entry name" value="Retrotrans_gag_dom"/>
</dbReference>
<feature type="region of interest" description="Disordered" evidence="1">
    <location>
        <begin position="44"/>
        <end position="71"/>
    </location>
</feature>
<dbReference type="Proteomes" id="UP000554482">
    <property type="component" value="Unassembled WGS sequence"/>
</dbReference>
<protein>
    <recommendedName>
        <fullName evidence="2">Retrotransposon gag domain-containing protein</fullName>
    </recommendedName>
</protein>
<proteinExistence type="predicted"/>
<feature type="compositionally biased region" description="Polar residues" evidence="1">
    <location>
        <begin position="59"/>
        <end position="71"/>
    </location>
</feature>
<reference evidence="3 4" key="1">
    <citation type="submission" date="2020-06" db="EMBL/GenBank/DDBJ databases">
        <title>Transcriptomic and genomic resources for Thalictrum thalictroides and T. hernandezii: Facilitating candidate gene discovery in an emerging model plant lineage.</title>
        <authorList>
            <person name="Arias T."/>
            <person name="Riano-Pachon D.M."/>
            <person name="Di Stilio V.S."/>
        </authorList>
    </citation>
    <scope>NUCLEOTIDE SEQUENCE [LARGE SCALE GENOMIC DNA]</scope>
    <source>
        <strain evidence="4">cv. WT478/WT964</strain>
        <tissue evidence="3">Leaves</tissue>
    </source>
</reference>
<dbReference type="AlphaFoldDB" id="A0A7J6VHY5"/>
<dbReference type="OrthoDB" id="1749531at2759"/>